<accession>A0A4V3AU90</accession>
<comment type="caution">
    <text evidence="1">The sequence shown here is derived from an EMBL/GenBank/DDBJ whole genome shotgun (WGS) entry which is preliminary data.</text>
</comment>
<dbReference type="AlphaFoldDB" id="A0A4V3AU90"/>
<reference evidence="1 2" key="1">
    <citation type="submission" date="2019-03" db="EMBL/GenBank/DDBJ databases">
        <title>Sapientia aquatica gen. nov., sp. nov., isolated from a crater lake.</title>
        <authorList>
            <person name="Felfoldi T."/>
            <person name="Szabo A."/>
            <person name="Toth E."/>
            <person name="Schumann P."/>
            <person name="Keki Z."/>
            <person name="Marialigeti K."/>
            <person name="Mathe I."/>
        </authorList>
    </citation>
    <scope>NUCLEOTIDE SEQUENCE [LARGE SCALE GENOMIC DNA]</scope>
    <source>
        <strain evidence="1 2">SA-152</strain>
    </source>
</reference>
<dbReference type="Proteomes" id="UP000294829">
    <property type="component" value="Unassembled WGS sequence"/>
</dbReference>
<name>A0A4V3AU90_9BURK</name>
<protein>
    <submittedName>
        <fullName evidence="1">Uncharacterized protein</fullName>
    </submittedName>
</protein>
<evidence type="ECO:0000313" key="1">
    <source>
        <dbReference type="EMBL" id="TDK63553.1"/>
    </source>
</evidence>
<evidence type="ECO:0000313" key="2">
    <source>
        <dbReference type="Proteomes" id="UP000294829"/>
    </source>
</evidence>
<sequence>MNYPTKMGTLEQQLSALRKQKLPLPETLNGRVIPKDIELNTFEEWIMLQWREIGQSRETNDTGPQPITDTQILAYIELMQEDLRLIDIKLIKDIDKEFISELAEQREINKD</sequence>
<dbReference type="EMBL" id="SMYL01000009">
    <property type="protein sequence ID" value="TDK63553.1"/>
    <property type="molecule type" value="Genomic_DNA"/>
</dbReference>
<proteinExistence type="predicted"/>
<keyword evidence="2" id="KW-1185">Reference proteome</keyword>
<dbReference type="RefSeq" id="WP_133330063.1">
    <property type="nucleotide sequence ID" value="NZ_SMYL01000009.1"/>
</dbReference>
<organism evidence="1 2">
    <name type="scientific">Sapientia aquatica</name>
    <dbReference type="NCBI Taxonomy" id="1549640"/>
    <lineage>
        <taxon>Bacteria</taxon>
        <taxon>Pseudomonadati</taxon>
        <taxon>Pseudomonadota</taxon>
        <taxon>Betaproteobacteria</taxon>
        <taxon>Burkholderiales</taxon>
        <taxon>Oxalobacteraceae</taxon>
        <taxon>Sapientia</taxon>
    </lineage>
</organism>
<gene>
    <name evidence="1" type="ORF">E2I14_15240</name>
</gene>